<dbReference type="Gene3D" id="3.40.50.150">
    <property type="entry name" value="Vaccinia Virus protein VP39"/>
    <property type="match status" value="1"/>
</dbReference>
<organism evidence="9 10">
    <name type="scientific">Flavonifractor plautii</name>
    <name type="common">Fusobacterium plautii</name>
    <dbReference type="NCBI Taxonomy" id="292800"/>
    <lineage>
        <taxon>Bacteria</taxon>
        <taxon>Bacillati</taxon>
        <taxon>Bacillota</taxon>
        <taxon>Clostridia</taxon>
        <taxon>Eubacteriales</taxon>
        <taxon>Oscillospiraceae</taxon>
        <taxon>Flavonifractor</taxon>
    </lineage>
</organism>
<dbReference type="InterPro" id="IPR011639">
    <property type="entry name" value="MethylTrfase_TaqI-like_dom"/>
</dbReference>
<dbReference type="EMBL" id="CP065315">
    <property type="protein sequence ID" value="QQR04826.1"/>
    <property type="molecule type" value="Genomic_DNA"/>
</dbReference>
<protein>
    <recommendedName>
        <fullName evidence="2">site-specific DNA-methyltransferase (adenine-specific)</fullName>
        <ecNumber evidence="2">2.1.1.72</ecNumber>
    </recommendedName>
</protein>
<dbReference type="Pfam" id="PF07669">
    <property type="entry name" value="Eco57I"/>
    <property type="match status" value="1"/>
</dbReference>
<keyword evidence="4" id="KW-0808">Transferase</keyword>
<feature type="domain" description="Type II methyltransferase M.Eco57I C-terminal" evidence="8">
    <location>
        <begin position="252"/>
        <end position="512"/>
    </location>
</feature>
<proteinExistence type="inferred from homology"/>
<keyword evidence="3 9" id="KW-0489">Methyltransferase</keyword>
<dbReference type="GO" id="GO:0003676">
    <property type="term" value="F:nucleic acid binding"/>
    <property type="evidence" value="ECO:0007669"/>
    <property type="project" value="InterPro"/>
</dbReference>
<dbReference type="GO" id="GO:0009007">
    <property type="term" value="F:site-specific DNA-methyltransferase (adenine-specific) activity"/>
    <property type="evidence" value="ECO:0007669"/>
    <property type="project" value="UniProtKB-EC"/>
</dbReference>
<evidence type="ECO:0000256" key="1">
    <source>
        <dbReference type="ARBA" id="ARBA00006594"/>
    </source>
</evidence>
<dbReference type="KEGG" id="fpla:A4U99_18680"/>
<evidence type="ECO:0000256" key="4">
    <source>
        <dbReference type="ARBA" id="ARBA00022679"/>
    </source>
</evidence>
<keyword evidence="5" id="KW-0949">S-adenosyl-L-methionine</keyword>
<comment type="catalytic activity">
    <reaction evidence="6">
        <text>a 2'-deoxyadenosine in DNA + S-adenosyl-L-methionine = an N(6)-methyl-2'-deoxyadenosine in DNA + S-adenosyl-L-homocysteine + H(+)</text>
        <dbReference type="Rhea" id="RHEA:15197"/>
        <dbReference type="Rhea" id="RHEA-COMP:12418"/>
        <dbReference type="Rhea" id="RHEA-COMP:12419"/>
        <dbReference type="ChEBI" id="CHEBI:15378"/>
        <dbReference type="ChEBI" id="CHEBI:57856"/>
        <dbReference type="ChEBI" id="CHEBI:59789"/>
        <dbReference type="ChEBI" id="CHEBI:90615"/>
        <dbReference type="ChEBI" id="CHEBI:90616"/>
        <dbReference type="EC" id="2.1.1.72"/>
    </reaction>
</comment>
<dbReference type="InterPro" id="IPR002052">
    <property type="entry name" value="DNA_methylase_N6_adenine_CS"/>
</dbReference>
<evidence type="ECO:0000259" key="8">
    <source>
        <dbReference type="Pfam" id="PF22837"/>
    </source>
</evidence>
<sequence>MKLKKDSSEQKLRGAYYTPLQLANAIVHLFTTENIQTVLEPSCGDGVFLDSLEQASLIENITSIDAVEIEPDEALKVQNNYRNYNNITIYNEDFFEFYNQVLGQKRYDLILGNPPYIRYQYLTEHQRELQSKILVSHGMKSNKLINAWVAFLVACVQLLSETGKIAFVIPAEIMQVAYAEDLRLFLSEHFAKITLITFEQLVFPDIEQEVLVFIGEKGVEERGIRIIEMNNLYGFSTLDLQQNGFQKMQHAKEKWTKYFINTEEMALIQAIRHDSRFAKFADCGLINVGITTGNNTYFSITEDTCKRYALESVSLPLIGRSSHANGIFFTTADWKTNVVANKRARLVSFPDLPIEDYRAEHKEYISLGELSGQNDGYKCSIRDRWYIVPSVWVPDAFFLRRSNLYPKFILNRCGAVSTDTMHRIKFTNNINPENILLSYYNSISFAFTEICGRSYGGGVLEILPGELGNVMLPKVTHVDKDICTNLLNRIDKIVRKGNDIETALDIVDREVLIEILGIDAEWCEQCRRIWKKLQKRRLSRGTYEEVK</sequence>
<dbReference type="GO" id="GO:0032259">
    <property type="term" value="P:methylation"/>
    <property type="evidence" value="ECO:0007669"/>
    <property type="project" value="UniProtKB-KW"/>
</dbReference>
<dbReference type="InterPro" id="IPR050953">
    <property type="entry name" value="N4_N6_ade-DNA_methylase"/>
</dbReference>
<dbReference type="PANTHER" id="PTHR33841:SF5">
    <property type="entry name" value="DNA METHYLASE (MODIFICATION METHYLASE) (METHYLTRANSFERASE)-RELATED"/>
    <property type="match status" value="1"/>
</dbReference>
<evidence type="ECO:0000256" key="3">
    <source>
        <dbReference type="ARBA" id="ARBA00022603"/>
    </source>
</evidence>
<dbReference type="InterPro" id="IPR029063">
    <property type="entry name" value="SAM-dependent_MTases_sf"/>
</dbReference>
<dbReference type="RefSeq" id="WP_084462032.1">
    <property type="nucleotide sequence ID" value="NZ_CP015406.2"/>
</dbReference>
<evidence type="ECO:0000256" key="6">
    <source>
        <dbReference type="ARBA" id="ARBA00047942"/>
    </source>
</evidence>
<evidence type="ECO:0000256" key="2">
    <source>
        <dbReference type="ARBA" id="ARBA00011900"/>
    </source>
</evidence>
<dbReference type="PRINTS" id="PR00507">
    <property type="entry name" value="N12N6MTFRASE"/>
</dbReference>
<dbReference type="InterPro" id="IPR054520">
    <property type="entry name" value="M_Eco57I_C"/>
</dbReference>
<evidence type="ECO:0000256" key="5">
    <source>
        <dbReference type="ARBA" id="ARBA00022691"/>
    </source>
</evidence>
<comment type="similarity">
    <text evidence="1">Belongs to the N(4)/N(6)-methyltransferase family.</text>
</comment>
<reference evidence="9 10" key="1">
    <citation type="submission" date="2020-11" db="EMBL/GenBank/DDBJ databases">
        <title>Closed and high quality bacterial genomes of the OMM12 community.</title>
        <authorList>
            <person name="Marbouty M."/>
            <person name="Lamy-Besnier Q."/>
            <person name="Debarbieux L."/>
            <person name="Koszul R."/>
        </authorList>
    </citation>
    <scope>NUCLEOTIDE SEQUENCE [LARGE SCALE GENOMIC DNA]</scope>
    <source>
        <strain evidence="9 10">YL31</strain>
    </source>
</reference>
<accession>A0AAX1KFV8</accession>
<dbReference type="Proteomes" id="UP000595792">
    <property type="component" value="Chromosome"/>
</dbReference>
<dbReference type="REBASE" id="492211">
    <property type="entry name" value="M.FplL31ORF12645P"/>
</dbReference>
<dbReference type="Pfam" id="PF22837">
    <property type="entry name" value="M_Eco57I_C"/>
    <property type="match status" value="1"/>
</dbReference>
<evidence type="ECO:0000259" key="7">
    <source>
        <dbReference type="Pfam" id="PF07669"/>
    </source>
</evidence>
<gene>
    <name evidence="9" type="ORF">I5Q84_12645</name>
</gene>
<evidence type="ECO:0000313" key="9">
    <source>
        <dbReference type="EMBL" id="QQR04826.1"/>
    </source>
</evidence>
<dbReference type="CDD" id="cd02440">
    <property type="entry name" value="AdoMet_MTases"/>
    <property type="match status" value="1"/>
</dbReference>
<dbReference type="EC" id="2.1.1.72" evidence="2"/>
<dbReference type="PROSITE" id="PS00092">
    <property type="entry name" value="N6_MTASE"/>
    <property type="match status" value="1"/>
</dbReference>
<dbReference type="GO" id="GO:0006304">
    <property type="term" value="P:DNA modification"/>
    <property type="evidence" value="ECO:0007669"/>
    <property type="project" value="InterPro"/>
</dbReference>
<name>A0AAX1KFV8_FLAPL</name>
<dbReference type="SUPFAM" id="SSF53335">
    <property type="entry name" value="S-adenosyl-L-methionine-dependent methyltransferases"/>
    <property type="match status" value="1"/>
</dbReference>
<evidence type="ECO:0000313" key="10">
    <source>
        <dbReference type="Proteomes" id="UP000595792"/>
    </source>
</evidence>
<dbReference type="AlphaFoldDB" id="A0AAX1KFV8"/>
<feature type="domain" description="Type II methyltransferase M.TaqI-like" evidence="7">
    <location>
        <begin position="77"/>
        <end position="202"/>
    </location>
</feature>
<dbReference type="PANTHER" id="PTHR33841">
    <property type="entry name" value="DNA METHYLTRANSFERASE YEEA-RELATED"/>
    <property type="match status" value="1"/>
</dbReference>